<sequence>LYRGRSLLHSDFFTLNNDEKKEVSFEQEQINGCKEILLVSQSSRESNQPPSSLPNIRTLAMTLST</sequence>
<organism evidence="2">
    <name type="scientific">Brugia timori</name>
    <dbReference type="NCBI Taxonomy" id="42155"/>
    <lineage>
        <taxon>Eukaryota</taxon>
        <taxon>Metazoa</taxon>
        <taxon>Ecdysozoa</taxon>
        <taxon>Nematoda</taxon>
        <taxon>Chromadorea</taxon>
        <taxon>Rhabditida</taxon>
        <taxon>Spirurina</taxon>
        <taxon>Spiruromorpha</taxon>
        <taxon>Filarioidea</taxon>
        <taxon>Onchocercidae</taxon>
        <taxon>Brugia</taxon>
    </lineage>
</organism>
<reference evidence="2" key="1">
    <citation type="submission" date="2017-02" db="UniProtKB">
        <authorList>
            <consortium name="WormBaseParasite"/>
        </authorList>
    </citation>
    <scope>IDENTIFICATION</scope>
</reference>
<evidence type="ECO:0000313" key="2">
    <source>
        <dbReference type="WBParaSite" id="BTMF_0000179601-mRNA-1"/>
    </source>
</evidence>
<accession>A0A0R3Q645</accession>
<evidence type="ECO:0000256" key="1">
    <source>
        <dbReference type="SAM" id="MobiDB-lite"/>
    </source>
</evidence>
<dbReference type="WBParaSite" id="BTMF_0000179601-mRNA-1">
    <property type="protein sequence ID" value="BTMF_0000179601-mRNA-1"/>
    <property type="gene ID" value="BTMF_0000179601"/>
</dbReference>
<protein>
    <submittedName>
        <fullName evidence="2">Ovule protein</fullName>
    </submittedName>
</protein>
<proteinExistence type="predicted"/>
<name>A0A0R3Q645_9BILA</name>
<dbReference type="AlphaFoldDB" id="A0A0R3Q645"/>
<feature type="region of interest" description="Disordered" evidence="1">
    <location>
        <begin position="41"/>
        <end position="65"/>
    </location>
</feature>